<reference evidence="1" key="1">
    <citation type="journal article" date="2017" name="Appl. Environ. Microbiol.">
        <title>Molecular characterization of an Endozoicomonas-like organism causing infection in king scallop Pecten maximus L.</title>
        <authorList>
            <person name="Cano I."/>
            <person name="van Aerle R."/>
            <person name="Ross S."/>
            <person name="Verner-Jeffreys D.W."/>
            <person name="Paley R.K."/>
            <person name="Rimmer G."/>
            <person name="Ryder D."/>
            <person name="Hooper P."/>
            <person name="Stone D."/>
            <person name="Feist S.W."/>
        </authorList>
    </citation>
    <scope>NUCLEOTIDE SEQUENCE</scope>
</reference>
<evidence type="ECO:0000313" key="1">
    <source>
        <dbReference type="EMBL" id="PJE77614.1"/>
    </source>
</evidence>
<proteinExistence type="predicted"/>
<accession>A0A2H9T340</accession>
<gene>
    <name evidence="1" type="ORF">CI610_03461</name>
</gene>
<dbReference type="EMBL" id="NSIT01000469">
    <property type="protein sequence ID" value="PJE77614.1"/>
    <property type="molecule type" value="Genomic_DNA"/>
</dbReference>
<sequence>MFLISENLGNIISCDIRPAQIKYTDHLAISIKIYHSSNTKGKGIWKINNSLLDEVEYKSMVRNVIRELKEEQAALDLGKSQFWDYCKVIIKNRTIHYCRNRSKNISENISQLEKNLVNLQTEHVQNPQEILKERISELEGNLELFLRGKSQRSPGKI</sequence>
<protein>
    <submittedName>
        <fullName evidence="1">Uncharacterized protein</fullName>
    </submittedName>
</protein>
<name>A0A2H9T340_9ZZZZ</name>
<organism evidence="1">
    <name type="scientific">invertebrate metagenome</name>
    <dbReference type="NCBI Taxonomy" id="1711999"/>
    <lineage>
        <taxon>unclassified sequences</taxon>
        <taxon>metagenomes</taxon>
        <taxon>organismal metagenomes</taxon>
    </lineage>
</organism>
<comment type="caution">
    <text evidence="1">The sequence shown here is derived from an EMBL/GenBank/DDBJ whole genome shotgun (WGS) entry which is preliminary data.</text>
</comment>
<dbReference type="AlphaFoldDB" id="A0A2H9T340"/>